<organism evidence="1 2">
    <name type="scientific">Nocardioides albertanoniae</name>
    <dbReference type="NCBI Taxonomy" id="1175486"/>
    <lineage>
        <taxon>Bacteria</taxon>
        <taxon>Bacillati</taxon>
        <taxon>Actinomycetota</taxon>
        <taxon>Actinomycetes</taxon>
        <taxon>Propionibacteriales</taxon>
        <taxon>Nocardioidaceae</taxon>
        <taxon>Nocardioides</taxon>
    </lineage>
</organism>
<dbReference type="OrthoDB" id="3781280at2"/>
<keyword evidence="2" id="KW-1185">Reference proteome</keyword>
<dbReference type="Proteomes" id="UP000320209">
    <property type="component" value="Unassembled WGS sequence"/>
</dbReference>
<gene>
    <name evidence="1" type="ORF">FB381_1579</name>
</gene>
<dbReference type="EMBL" id="VFOV01000001">
    <property type="protein sequence ID" value="TQL67697.1"/>
    <property type="molecule type" value="Genomic_DNA"/>
</dbReference>
<reference evidence="1 2" key="1">
    <citation type="submission" date="2019-06" db="EMBL/GenBank/DDBJ databases">
        <title>Sequencing the genomes of 1000 actinobacteria strains.</title>
        <authorList>
            <person name="Klenk H.-P."/>
        </authorList>
    </citation>
    <scope>NUCLEOTIDE SEQUENCE [LARGE SCALE GENOMIC DNA]</scope>
    <source>
        <strain evidence="1 2">DSM 25218</strain>
    </source>
</reference>
<name>A0A543A576_9ACTN</name>
<dbReference type="AlphaFoldDB" id="A0A543A576"/>
<evidence type="ECO:0000313" key="2">
    <source>
        <dbReference type="Proteomes" id="UP000320209"/>
    </source>
</evidence>
<comment type="caution">
    <text evidence="1">The sequence shown here is derived from an EMBL/GenBank/DDBJ whole genome shotgun (WGS) entry which is preliminary data.</text>
</comment>
<accession>A0A543A576</accession>
<dbReference type="RefSeq" id="WP_141779767.1">
    <property type="nucleotide sequence ID" value="NZ_VFOV01000001.1"/>
</dbReference>
<proteinExistence type="predicted"/>
<protein>
    <submittedName>
        <fullName evidence="1">Uncharacterized protein DUF4919</fullName>
    </submittedName>
</protein>
<sequence length="170" mass="18808">MTTTKTYGDLLTAYLDDPSSTTLSPLRRAIRSAPGFTPDLDLDDAHRLVDEGAYDSALSQLRGLLPGALFSPSYHSLLAQIFEAIGKSDDAAREQQFARAAVTSIRSTGDGSFERPWSVLRINDEYDMLRTMDKTSARQSLLQHGERKIDRHESTDGGVFHFDATELVGR</sequence>
<evidence type="ECO:0000313" key="1">
    <source>
        <dbReference type="EMBL" id="TQL67697.1"/>
    </source>
</evidence>